<protein>
    <submittedName>
        <fullName evidence="4">Uncharacterized protein</fullName>
    </submittedName>
</protein>
<dbReference type="PANTHER" id="PTHR16263:SF4">
    <property type="entry name" value="TETRATRICOPEPTIDE REPEAT PROTEIN 38"/>
    <property type="match status" value="1"/>
</dbReference>
<evidence type="ECO:0000256" key="2">
    <source>
        <dbReference type="ARBA" id="ARBA00022803"/>
    </source>
</evidence>
<dbReference type="Proteomes" id="UP000887564">
    <property type="component" value="Unplaced"/>
</dbReference>
<dbReference type="WBParaSite" id="PEQ_0001348601-mRNA-1">
    <property type="protein sequence ID" value="PEQ_0001348601-mRNA-1"/>
    <property type="gene ID" value="PEQ_0001348601"/>
</dbReference>
<name>A0A914SHP3_PAREQ</name>
<sequence length="101" mass="11232">MLDLVDAASILFRLHMEGVDVSNRWNALLPIAQSHMDGEAVCEAISAYWANDFDAVISRLAPIRKKICEIGGSNAQRDIFTQILINSCLRSSNENNNRLAK</sequence>
<proteinExistence type="predicted"/>
<accession>A0A914SHP3</accession>
<evidence type="ECO:0000313" key="3">
    <source>
        <dbReference type="Proteomes" id="UP000887564"/>
    </source>
</evidence>
<keyword evidence="1" id="KW-0677">Repeat</keyword>
<evidence type="ECO:0000256" key="1">
    <source>
        <dbReference type="ARBA" id="ARBA00022737"/>
    </source>
</evidence>
<reference evidence="4" key="1">
    <citation type="submission" date="2022-11" db="UniProtKB">
        <authorList>
            <consortium name="WormBaseParasite"/>
        </authorList>
    </citation>
    <scope>IDENTIFICATION</scope>
</reference>
<dbReference type="InterPro" id="IPR033891">
    <property type="entry name" value="TTC38"/>
</dbReference>
<dbReference type="PANTHER" id="PTHR16263">
    <property type="entry name" value="TETRATRICOPEPTIDE REPEAT PROTEIN 38"/>
    <property type="match status" value="1"/>
</dbReference>
<keyword evidence="2" id="KW-0802">TPR repeat</keyword>
<dbReference type="AlphaFoldDB" id="A0A914SHP3"/>
<evidence type="ECO:0000313" key="4">
    <source>
        <dbReference type="WBParaSite" id="PEQ_0001348601-mRNA-1"/>
    </source>
</evidence>
<keyword evidence="3" id="KW-1185">Reference proteome</keyword>
<organism evidence="3 4">
    <name type="scientific">Parascaris equorum</name>
    <name type="common">Equine roundworm</name>
    <dbReference type="NCBI Taxonomy" id="6256"/>
    <lineage>
        <taxon>Eukaryota</taxon>
        <taxon>Metazoa</taxon>
        <taxon>Ecdysozoa</taxon>
        <taxon>Nematoda</taxon>
        <taxon>Chromadorea</taxon>
        <taxon>Rhabditida</taxon>
        <taxon>Spirurina</taxon>
        <taxon>Ascaridomorpha</taxon>
        <taxon>Ascaridoidea</taxon>
        <taxon>Ascarididae</taxon>
        <taxon>Parascaris</taxon>
    </lineage>
</organism>